<name>A0A177SCH4_PSEPU</name>
<dbReference type="RefSeq" id="WP_009400310.1">
    <property type="nucleotide sequence ID" value="NZ_LUCV01000042.1"/>
</dbReference>
<proteinExistence type="predicted"/>
<evidence type="ECO:0000313" key="2">
    <source>
        <dbReference type="Proteomes" id="UP000077752"/>
    </source>
</evidence>
<gene>
    <name evidence="1" type="ORF">AYO28_25505</name>
</gene>
<protein>
    <submittedName>
        <fullName evidence="1">Uncharacterized protein</fullName>
    </submittedName>
</protein>
<dbReference type="EMBL" id="LUCV01000042">
    <property type="protein sequence ID" value="OAI86059.1"/>
    <property type="molecule type" value="Genomic_DNA"/>
</dbReference>
<reference evidence="1 2" key="1">
    <citation type="submission" date="2016-03" db="EMBL/GenBank/DDBJ databases">
        <title>Draft Genome Assembly of Pseudomonas putida strain CBF10-2.</title>
        <authorList>
            <person name="Iyer R.S."/>
            <person name="Damania A."/>
        </authorList>
    </citation>
    <scope>NUCLEOTIDE SEQUENCE [LARGE SCALE GENOMIC DNA]</scope>
    <source>
        <strain evidence="1 2">CBF10-2</strain>
    </source>
</reference>
<accession>A0A177SCH4</accession>
<comment type="caution">
    <text evidence="1">The sequence shown here is derived from an EMBL/GenBank/DDBJ whole genome shotgun (WGS) entry which is preliminary data.</text>
</comment>
<organism evidence="1 2">
    <name type="scientific">Pseudomonas putida</name>
    <name type="common">Arthrobacter siderocapsulatus</name>
    <dbReference type="NCBI Taxonomy" id="303"/>
    <lineage>
        <taxon>Bacteria</taxon>
        <taxon>Pseudomonadati</taxon>
        <taxon>Pseudomonadota</taxon>
        <taxon>Gammaproteobacteria</taxon>
        <taxon>Pseudomonadales</taxon>
        <taxon>Pseudomonadaceae</taxon>
        <taxon>Pseudomonas</taxon>
    </lineage>
</organism>
<dbReference type="Proteomes" id="UP000077752">
    <property type="component" value="Unassembled WGS sequence"/>
</dbReference>
<dbReference type="AlphaFoldDB" id="A0A177SCH4"/>
<evidence type="ECO:0000313" key="1">
    <source>
        <dbReference type="EMBL" id="OAI86059.1"/>
    </source>
</evidence>
<sequence length="66" mass="7938">MEIEQAAYEEFLRLWHSDSFDQQRLGQAFYNHFRLHKLTDQSPLHELYEAKGQQALQLISQLFTLK</sequence>